<dbReference type="Pfam" id="PF10536">
    <property type="entry name" value="PMD"/>
    <property type="match status" value="1"/>
</dbReference>
<dbReference type="GO" id="GO:0010073">
    <property type="term" value="P:meristem maintenance"/>
    <property type="evidence" value="ECO:0007669"/>
    <property type="project" value="InterPro"/>
</dbReference>
<evidence type="ECO:0000313" key="2">
    <source>
        <dbReference type="EMBL" id="KAL0409775.1"/>
    </source>
</evidence>
<accession>A0AAW2TXU8</accession>
<dbReference type="EMBL" id="JACGWJ010000007">
    <property type="protein sequence ID" value="KAL0409775.1"/>
    <property type="molecule type" value="Genomic_DNA"/>
</dbReference>
<reference evidence="2" key="2">
    <citation type="journal article" date="2024" name="Plant">
        <title>Genomic evolution and insights into agronomic trait innovations of Sesamum species.</title>
        <authorList>
            <person name="Miao H."/>
            <person name="Wang L."/>
            <person name="Qu L."/>
            <person name="Liu H."/>
            <person name="Sun Y."/>
            <person name="Le M."/>
            <person name="Wang Q."/>
            <person name="Wei S."/>
            <person name="Zheng Y."/>
            <person name="Lin W."/>
            <person name="Duan Y."/>
            <person name="Cao H."/>
            <person name="Xiong S."/>
            <person name="Wang X."/>
            <person name="Wei L."/>
            <person name="Li C."/>
            <person name="Ma Q."/>
            <person name="Ju M."/>
            <person name="Zhao R."/>
            <person name="Li G."/>
            <person name="Mu C."/>
            <person name="Tian Q."/>
            <person name="Mei H."/>
            <person name="Zhang T."/>
            <person name="Gao T."/>
            <person name="Zhang H."/>
        </authorList>
    </citation>
    <scope>NUCLEOTIDE SEQUENCE</scope>
    <source>
        <strain evidence="2">G02</strain>
    </source>
</reference>
<dbReference type="InterPro" id="IPR019557">
    <property type="entry name" value="AminoTfrase-like_pln_mobile"/>
</dbReference>
<protein>
    <submittedName>
        <fullName evidence="2">Serine/threonine-protein phosphatase 7 long form</fullName>
    </submittedName>
</protein>
<dbReference type="PANTHER" id="PTHR46033">
    <property type="entry name" value="PROTEIN MAIN-LIKE 2"/>
    <property type="match status" value="1"/>
</dbReference>
<dbReference type="InterPro" id="IPR044824">
    <property type="entry name" value="MAIN-like"/>
</dbReference>
<evidence type="ECO:0000259" key="1">
    <source>
        <dbReference type="Pfam" id="PF10536"/>
    </source>
</evidence>
<reference evidence="2" key="1">
    <citation type="submission" date="2020-06" db="EMBL/GenBank/DDBJ databases">
        <authorList>
            <person name="Li T."/>
            <person name="Hu X."/>
            <person name="Zhang T."/>
            <person name="Song X."/>
            <person name="Zhang H."/>
            <person name="Dai N."/>
            <person name="Sheng W."/>
            <person name="Hou X."/>
            <person name="Wei L."/>
        </authorList>
    </citation>
    <scope>NUCLEOTIDE SEQUENCE</scope>
    <source>
        <strain evidence="2">G02</strain>
        <tissue evidence="2">Leaf</tissue>
    </source>
</reference>
<comment type="caution">
    <text evidence="2">The sequence shown here is derived from an EMBL/GenBank/DDBJ whole genome shotgun (WGS) entry which is preliminary data.</text>
</comment>
<feature type="domain" description="Aminotransferase-like plant mobile" evidence="1">
    <location>
        <begin position="42"/>
        <end position="95"/>
    </location>
</feature>
<sequence length="106" mass="12088">MGQDTILNVWRGNISFFRALQLVPRHSRVLQVLQNMDFLGSLQCGHIEIDQHLITALVERWRPEIHTFEFSIGEATMTLQDIAIIWALPLESNLITGVDTKCASEQ</sequence>
<dbReference type="AlphaFoldDB" id="A0AAW2TXU8"/>
<proteinExistence type="predicted"/>
<dbReference type="PANTHER" id="PTHR46033:SF8">
    <property type="entry name" value="PROTEIN MAINTENANCE OF MERISTEMS-LIKE"/>
    <property type="match status" value="1"/>
</dbReference>
<organism evidence="2">
    <name type="scientific">Sesamum radiatum</name>
    <name type="common">Black benniseed</name>
    <dbReference type="NCBI Taxonomy" id="300843"/>
    <lineage>
        <taxon>Eukaryota</taxon>
        <taxon>Viridiplantae</taxon>
        <taxon>Streptophyta</taxon>
        <taxon>Embryophyta</taxon>
        <taxon>Tracheophyta</taxon>
        <taxon>Spermatophyta</taxon>
        <taxon>Magnoliopsida</taxon>
        <taxon>eudicotyledons</taxon>
        <taxon>Gunneridae</taxon>
        <taxon>Pentapetalae</taxon>
        <taxon>asterids</taxon>
        <taxon>lamiids</taxon>
        <taxon>Lamiales</taxon>
        <taxon>Pedaliaceae</taxon>
        <taxon>Sesamum</taxon>
    </lineage>
</organism>
<name>A0AAW2TXU8_SESRA</name>
<gene>
    <name evidence="2" type="ORF">Sradi_1911900</name>
</gene>